<dbReference type="AlphaFoldDB" id="A0A448WD09"/>
<sequence>MESGWLERCYLLKRQRVGGAWSTELDCAHLGPGRCENADEGELCLARLRWPVDSSPEQRAPMLNVDEWPIGWRMHTRRGGGNQGDVSRCPGRPAVVERRRHVDAETGVRQHISRCTQPRGYSELLTKTVRHSDTALWRA</sequence>
<protein>
    <submittedName>
        <fullName evidence="1">Uncharacterized protein</fullName>
    </submittedName>
</protein>
<evidence type="ECO:0000313" key="1">
    <source>
        <dbReference type="EMBL" id="VEL08803.1"/>
    </source>
</evidence>
<evidence type="ECO:0000313" key="2">
    <source>
        <dbReference type="Proteomes" id="UP000784294"/>
    </source>
</evidence>
<dbReference type="Proteomes" id="UP000784294">
    <property type="component" value="Unassembled WGS sequence"/>
</dbReference>
<proteinExistence type="predicted"/>
<organism evidence="1 2">
    <name type="scientific">Protopolystoma xenopodis</name>
    <dbReference type="NCBI Taxonomy" id="117903"/>
    <lineage>
        <taxon>Eukaryota</taxon>
        <taxon>Metazoa</taxon>
        <taxon>Spiralia</taxon>
        <taxon>Lophotrochozoa</taxon>
        <taxon>Platyhelminthes</taxon>
        <taxon>Monogenea</taxon>
        <taxon>Polyopisthocotylea</taxon>
        <taxon>Polystomatidea</taxon>
        <taxon>Polystomatidae</taxon>
        <taxon>Protopolystoma</taxon>
    </lineage>
</organism>
<reference evidence="1" key="1">
    <citation type="submission" date="2018-11" db="EMBL/GenBank/DDBJ databases">
        <authorList>
            <consortium name="Pathogen Informatics"/>
        </authorList>
    </citation>
    <scope>NUCLEOTIDE SEQUENCE</scope>
</reference>
<keyword evidence="2" id="KW-1185">Reference proteome</keyword>
<gene>
    <name evidence="1" type="ORF">PXEA_LOCUS2243</name>
</gene>
<comment type="caution">
    <text evidence="1">The sequence shown here is derived from an EMBL/GenBank/DDBJ whole genome shotgun (WGS) entry which is preliminary data.</text>
</comment>
<name>A0A448WD09_9PLAT</name>
<dbReference type="EMBL" id="CAAALY010004778">
    <property type="protein sequence ID" value="VEL08803.1"/>
    <property type="molecule type" value="Genomic_DNA"/>
</dbReference>
<accession>A0A448WD09</accession>